<dbReference type="PROSITE" id="PS50109">
    <property type="entry name" value="HIS_KIN"/>
    <property type="match status" value="1"/>
</dbReference>
<sequence length="707" mass="79022">MWAGQDNRLLRFFDLIRGTLRYKLLVLVLFPILLVMPIALITAVNWSKNYGYEQLFIKVKTDLSVSHDIFERIQQDYLNKLVSLAESYTFRSALEADNRQGYNQQVTQLREDAGFSFLKVLPINGSETPVLKTQRNSVALLSALQGKPSAGIEIYSMQELQHESPALAKRVHLPLVETPRARPSDKSIEDRGMVIRTLYPIKNASHQVIALVDGGVLLNGNFDFVDAIRDLVYAKGNLPEGSIGTVTVFLDDVRINTNVPLNVGERALGTRASNEVRTQVLDNGDDWIDRAFVVNDWYISSYEAISDVDGKRVGMLYAGFLEAPFRTKLWQALWVLILMFLGLMLLSAWVAFIGAKSIFRPIETMSEVIEATQKGQPERVGAVASKDEIGVLAKELDAMLDLLEHREQEIQNSADQLENKVIKRTAELQRKNDDLRRTIQLLRETRQQLVIAEKLAALGELTAGVAHEINNPIAVILGSLDIITSELGKAAEPVKEEIDIAIQQVYRIKDIINNLLQYARPDEYAGYLGVININELIEDSLKLVKHLQKDNNFTITLDLQATEFVEINAQECQQVIVNLIVNAIHALPEAESGNAQKGQIIIRTRNWNNKGVMLGVKDNGSGIPKDKQGQIFNPFYSTKSPGKGTGLGLSVSYSLIRRYGGNITVESEEGKGAEFGVWILAEPKIMEDEETIAEQLQGIEDESKRID</sequence>
<keyword evidence="7 12" id="KW-0812">Transmembrane</keyword>
<dbReference type="PRINTS" id="PR00344">
    <property type="entry name" value="BCTRLSENSOR"/>
</dbReference>
<dbReference type="Gene3D" id="6.10.340.10">
    <property type="match status" value="1"/>
</dbReference>
<dbReference type="InterPro" id="IPR036890">
    <property type="entry name" value="HATPase_C_sf"/>
</dbReference>
<evidence type="ECO:0000256" key="6">
    <source>
        <dbReference type="ARBA" id="ARBA00022679"/>
    </source>
</evidence>
<dbReference type="GO" id="GO:0000155">
    <property type="term" value="F:phosphorelay sensor kinase activity"/>
    <property type="evidence" value="ECO:0007669"/>
    <property type="project" value="InterPro"/>
</dbReference>
<dbReference type="SUPFAM" id="SSF55874">
    <property type="entry name" value="ATPase domain of HSP90 chaperone/DNA topoisomerase II/histidine kinase"/>
    <property type="match status" value="1"/>
</dbReference>
<evidence type="ECO:0000256" key="11">
    <source>
        <dbReference type="SAM" id="Coils"/>
    </source>
</evidence>
<dbReference type="Gene3D" id="3.30.565.10">
    <property type="entry name" value="Histidine kinase-like ATPase, C-terminal domain"/>
    <property type="match status" value="1"/>
</dbReference>
<dbReference type="SUPFAM" id="SSF158472">
    <property type="entry name" value="HAMP domain-like"/>
    <property type="match status" value="1"/>
</dbReference>
<dbReference type="PANTHER" id="PTHR43065:SF22">
    <property type="entry name" value="HISTIDINE KINASE"/>
    <property type="match status" value="1"/>
</dbReference>
<feature type="domain" description="Histidine kinase" evidence="13">
    <location>
        <begin position="464"/>
        <end position="683"/>
    </location>
</feature>
<dbReference type="SMART" id="SM00304">
    <property type="entry name" value="HAMP"/>
    <property type="match status" value="1"/>
</dbReference>
<keyword evidence="9 12" id="KW-1133">Transmembrane helix</keyword>
<keyword evidence="4" id="KW-1003">Cell membrane</keyword>
<evidence type="ECO:0000313" key="15">
    <source>
        <dbReference type="EMBL" id="CAA6821860.1"/>
    </source>
</evidence>
<dbReference type="GO" id="GO:0005886">
    <property type="term" value="C:plasma membrane"/>
    <property type="evidence" value="ECO:0007669"/>
    <property type="project" value="UniProtKB-SubCell"/>
</dbReference>
<comment type="catalytic activity">
    <reaction evidence="1">
        <text>ATP + protein L-histidine = ADP + protein N-phospho-L-histidine.</text>
        <dbReference type="EC" id="2.7.13.3"/>
    </reaction>
</comment>
<evidence type="ECO:0000256" key="4">
    <source>
        <dbReference type="ARBA" id="ARBA00022475"/>
    </source>
</evidence>
<feature type="transmembrane region" description="Helical" evidence="12">
    <location>
        <begin position="20"/>
        <end position="44"/>
    </location>
</feature>
<evidence type="ECO:0000256" key="10">
    <source>
        <dbReference type="ARBA" id="ARBA00023136"/>
    </source>
</evidence>
<evidence type="ECO:0000256" key="9">
    <source>
        <dbReference type="ARBA" id="ARBA00022989"/>
    </source>
</evidence>
<keyword evidence="5" id="KW-0597">Phosphoprotein</keyword>
<dbReference type="AlphaFoldDB" id="A0A6S6TYI6"/>
<keyword evidence="11" id="KW-0175">Coiled coil</keyword>
<dbReference type="Gene3D" id="1.10.287.130">
    <property type="match status" value="1"/>
</dbReference>
<evidence type="ECO:0000256" key="7">
    <source>
        <dbReference type="ARBA" id="ARBA00022692"/>
    </source>
</evidence>
<dbReference type="Pfam" id="PF00512">
    <property type="entry name" value="HisKA"/>
    <property type="match status" value="1"/>
</dbReference>
<dbReference type="PROSITE" id="PS50885">
    <property type="entry name" value="HAMP"/>
    <property type="match status" value="1"/>
</dbReference>
<dbReference type="SUPFAM" id="SSF47384">
    <property type="entry name" value="Homodimeric domain of signal transducing histidine kinase"/>
    <property type="match status" value="1"/>
</dbReference>
<dbReference type="InterPro" id="IPR005467">
    <property type="entry name" value="His_kinase_dom"/>
</dbReference>
<dbReference type="SMART" id="SM00388">
    <property type="entry name" value="HisKA"/>
    <property type="match status" value="1"/>
</dbReference>
<evidence type="ECO:0000256" key="8">
    <source>
        <dbReference type="ARBA" id="ARBA00022777"/>
    </source>
</evidence>
<accession>A0A6S6TYI6</accession>
<dbReference type="InterPro" id="IPR029151">
    <property type="entry name" value="Sensor-like_sf"/>
</dbReference>
<feature type="transmembrane region" description="Helical" evidence="12">
    <location>
        <begin position="333"/>
        <end position="355"/>
    </location>
</feature>
<dbReference type="InterPro" id="IPR033463">
    <property type="entry name" value="sCache_3"/>
</dbReference>
<dbReference type="InterPro" id="IPR004358">
    <property type="entry name" value="Sig_transdc_His_kin-like_C"/>
</dbReference>
<evidence type="ECO:0000256" key="1">
    <source>
        <dbReference type="ARBA" id="ARBA00000085"/>
    </source>
</evidence>
<dbReference type="CDD" id="cd00082">
    <property type="entry name" value="HisKA"/>
    <property type="match status" value="1"/>
</dbReference>
<evidence type="ECO:0000256" key="12">
    <source>
        <dbReference type="SAM" id="Phobius"/>
    </source>
</evidence>
<dbReference type="PANTHER" id="PTHR43065">
    <property type="entry name" value="SENSOR HISTIDINE KINASE"/>
    <property type="match status" value="1"/>
</dbReference>
<dbReference type="InterPro" id="IPR036097">
    <property type="entry name" value="HisK_dim/P_sf"/>
</dbReference>
<evidence type="ECO:0000259" key="13">
    <source>
        <dbReference type="PROSITE" id="PS50109"/>
    </source>
</evidence>
<evidence type="ECO:0000256" key="3">
    <source>
        <dbReference type="ARBA" id="ARBA00012438"/>
    </source>
</evidence>
<dbReference type="InterPro" id="IPR003594">
    <property type="entry name" value="HATPase_dom"/>
</dbReference>
<gene>
    <name evidence="15" type="ORF">HELGO_WM20257</name>
</gene>
<dbReference type="Pfam" id="PF02518">
    <property type="entry name" value="HATPase_c"/>
    <property type="match status" value="1"/>
</dbReference>
<feature type="coiled-coil region" evidence="11">
    <location>
        <begin position="393"/>
        <end position="452"/>
    </location>
</feature>
<reference evidence="15" key="1">
    <citation type="submission" date="2020-01" db="EMBL/GenBank/DDBJ databases">
        <authorList>
            <person name="Meier V. D."/>
            <person name="Meier V D."/>
        </authorList>
    </citation>
    <scope>NUCLEOTIDE SEQUENCE</scope>
    <source>
        <strain evidence="15">HLG_WM_MAG_07</strain>
    </source>
</reference>
<evidence type="ECO:0000259" key="14">
    <source>
        <dbReference type="PROSITE" id="PS50885"/>
    </source>
</evidence>
<keyword evidence="10 12" id="KW-0472">Membrane</keyword>
<name>A0A6S6TYI6_9GAMM</name>
<dbReference type="Pfam" id="PF17202">
    <property type="entry name" value="sCache_3_3"/>
    <property type="match status" value="1"/>
</dbReference>
<dbReference type="InterPro" id="IPR003661">
    <property type="entry name" value="HisK_dim/P_dom"/>
</dbReference>
<organism evidence="15">
    <name type="scientific">uncultured Thiotrichaceae bacterium</name>
    <dbReference type="NCBI Taxonomy" id="298394"/>
    <lineage>
        <taxon>Bacteria</taxon>
        <taxon>Pseudomonadati</taxon>
        <taxon>Pseudomonadota</taxon>
        <taxon>Gammaproteobacteria</taxon>
        <taxon>Thiotrichales</taxon>
        <taxon>Thiotrichaceae</taxon>
        <taxon>environmental samples</taxon>
    </lineage>
</organism>
<dbReference type="InterPro" id="IPR003660">
    <property type="entry name" value="HAMP_dom"/>
</dbReference>
<keyword evidence="6" id="KW-0808">Transferase</keyword>
<evidence type="ECO:0000256" key="2">
    <source>
        <dbReference type="ARBA" id="ARBA00004651"/>
    </source>
</evidence>
<dbReference type="SUPFAM" id="SSF103190">
    <property type="entry name" value="Sensory domain-like"/>
    <property type="match status" value="1"/>
</dbReference>
<proteinExistence type="predicted"/>
<comment type="subcellular location">
    <subcellularLocation>
        <location evidence="2">Cell membrane</location>
        <topology evidence="2">Multi-pass membrane protein</topology>
    </subcellularLocation>
</comment>
<protein>
    <recommendedName>
        <fullName evidence="3">histidine kinase</fullName>
        <ecNumber evidence="3">2.7.13.3</ecNumber>
    </recommendedName>
</protein>
<dbReference type="CDD" id="cd06225">
    <property type="entry name" value="HAMP"/>
    <property type="match status" value="1"/>
</dbReference>
<dbReference type="EMBL" id="CACVAY010000106">
    <property type="protein sequence ID" value="CAA6821860.1"/>
    <property type="molecule type" value="Genomic_DNA"/>
</dbReference>
<dbReference type="EC" id="2.7.13.3" evidence="3"/>
<dbReference type="SMART" id="SM00387">
    <property type="entry name" value="HATPase_c"/>
    <property type="match status" value="1"/>
</dbReference>
<evidence type="ECO:0000256" key="5">
    <source>
        <dbReference type="ARBA" id="ARBA00022553"/>
    </source>
</evidence>
<feature type="domain" description="HAMP" evidence="14">
    <location>
        <begin position="356"/>
        <end position="408"/>
    </location>
</feature>
<keyword evidence="8 15" id="KW-0418">Kinase</keyword>